<accession>A0ABS0EW95</accession>
<evidence type="ECO:0008006" key="3">
    <source>
        <dbReference type="Google" id="ProtNLM"/>
    </source>
</evidence>
<proteinExistence type="predicted"/>
<sequence length="185" mass="20175">MQAFILIECSGKILECVLRLATIAMAESANVTETIRSLLGNLDKNSATLVPLSSKSIGGGLDFLRGVARQAAQASLNMHKLIGETHEVSQSRQWINQVPGDSICKIQRRLCETLEPWIQVPPDGQEKLPERLLRERLTAMLDVAKQHIAVANTALHSVERFQVTITKIVRAIEQGAGGLPPGQPP</sequence>
<organism evidence="1 2">
    <name type="scientific">Herminiimonas contaminans</name>
    <dbReference type="NCBI Taxonomy" id="1111140"/>
    <lineage>
        <taxon>Bacteria</taxon>
        <taxon>Pseudomonadati</taxon>
        <taxon>Pseudomonadota</taxon>
        <taxon>Betaproteobacteria</taxon>
        <taxon>Burkholderiales</taxon>
        <taxon>Oxalobacteraceae</taxon>
        <taxon>Herminiimonas</taxon>
    </lineage>
</organism>
<gene>
    <name evidence="1" type="ORF">IXC47_15615</name>
</gene>
<name>A0ABS0EW95_9BURK</name>
<reference evidence="1 2" key="1">
    <citation type="submission" date="2020-11" db="EMBL/GenBank/DDBJ databases">
        <title>WGS of Herminiimonas contaminans strain Marseille-Q4544 isolated from planarians Schmidtea mediterranea.</title>
        <authorList>
            <person name="Kangale L."/>
        </authorList>
    </citation>
    <scope>NUCLEOTIDE SEQUENCE [LARGE SCALE GENOMIC DNA]</scope>
    <source>
        <strain evidence="1 2">Marseille-Q4544</strain>
    </source>
</reference>
<dbReference type="EMBL" id="JADOEL010000015">
    <property type="protein sequence ID" value="MBF8179112.1"/>
    <property type="molecule type" value="Genomic_DNA"/>
</dbReference>
<keyword evidence="2" id="KW-1185">Reference proteome</keyword>
<dbReference type="RefSeq" id="WP_195876228.1">
    <property type="nucleotide sequence ID" value="NZ_JADOEL010000015.1"/>
</dbReference>
<evidence type="ECO:0000313" key="1">
    <source>
        <dbReference type="EMBL" id="MBF8179112.1"/>
    </source>
</evidence>
<comment type="caution">
    <text evidence="1">The sequence shown here is derived from an EMBL/GenBank/DDBJ whole genome shotgun (WGS) entry which is preliminary data.</text>
</comment>
<evidence type="ECO:0000313" key="2">
    <source>
        <dbReference type="Proteomes" id="UP000657372"/>
    </source>
</evidence>
<dbReference type="Proteomes" id="UP000657372">
    <property type="component" value="Unassembled WGS sequence"/>
</dbReference>
<protein>
    <recommendedName>
        <fullName evidence="3">Vinculin</fullName>
    </recommendedName>
</protein>